<accession>A0A165WVN0</accession>
<organism evidence="1 2">
    <name type="scientific">Sistotremastrum suecicum HHB10207 ss-3</name>
    <dbReference type="NCBI Taxonomy" id="1314776"/>
    <lineage>
        <taxon>Eukaryota</taxon>
        <taxon>Fungi</taxon>
        <taxon>Dikarya</taxon>
        <taxon>Basidiomycota</taxon>
        <taxon>Agaricomycotina</taxon>
        <taxon>Agaricomycetes</taxon>
        <taxon>Sistotremastrales</taxon>
        <taxon>Sistotremastraceae</taxon>
        <taxon>Sistotremastrum</taxon>
    </lineage>
</organism>
<evidence type="ECO:0008006" key="3">
    <source>
        <dbReference type="Google" id="ProtNLM"/>
    </source>
</evidence>
<evidence type="ECO:0000313" key="2">
    <source>
        <dbReference type="Proteomes" id="UP000076798"/>
    </source>
</evidence>
<dbReference type="PANTHER" id="PTHR33096:SF1">
    <property type="entry name" value="CXC1-LIKE CYSTEINE CLUSTER ASSOCIATED WITH KDZ TRANSPOSASES DOMAIN-CONTAINING PROTEIN"/>
    <property type="match status" value="1"/>
</dbReference>
<dbReference type="Proteomes" id="UP000076798">
    <property type="component" value="Unassembled WGS sequence"/>
</dbReference>
<keyword evidence="2" id="KW-1185">Reference proteome</keyword>
<name>A0A165WVN0_9AGAM</name>
<dbReference type="PANTHER" id="PTHR33096">
    <property type="entry name" value="CXC2 DOMAIN-CONTAINING PROTEIN"/>
    <property type="match status" value="1"/>
</dbReference>
<sequence>LGISFNTLEYFRVLTSRCPQLSIQVFAKTVCEINSIAFRPHYRDQFSAAIDAFLEIKRRSHARLEKALGRTDPLWSYKNACVPCTYKVADEAPMTYIMQSTLDGNESLKRMKRVKKPSAESDEPAISIERPDSRTLDNAQYMSEDYVNEFKDENEAPTNVPDGSPVDALEKPTPCVDKWANLAADSTKKSVGNFQETGLFLHACRHGNALAYCDMIESGERAKYPLSLVSHLLTNIPGPHIIGYDIGCGFSTTATNKCEHVFSQSNGLARCTRLASRFHRRQLIDRWF</sequence>
<feature type="non-terminal residue" evidence="1">
    <location>
        <position position="1"/>
    </location>
</feature>
<protein>
    <recommendedName>
        <fullName evidence="3">CxC1-like cysteine cluster associated with KDZ transposases domain-containing protein</fullName>
    </recommendedName>
</protein>
<dbReference type="AlphaFoldDB" id="A0A165WVN0"/>
<dbReference type="OrthoDB" id="2505969at2759"/>
<dbReference type="EMBL" id="KV428528">
    <property type="protein sequence ID" value="KZT31569.1"/>
    <property type="molecule type" value="Genomic_DNA"/>
</dbReference>
<gene>
    <name evidence="1" type="ORF">SISSUDRAFT_959223</name>
</gene>
<dbReference type="STRING" id="1314776.A0A165WVN0"/>
<proteinExistence type="predicted"/>
<dbReference type="InterPro" id="IPR040521">
    <property type="entry name" value="KDZ"/>
</dbReference>
<reference evidence="1 2" key="1">
    <citation type="journal article" date="2016" name="Mol. Biol. Evol.">
        <title>Comparative Genomics of Early-Diverging Mushroom-Forming Fungi Provides Insights into the Origins of Lignocellulose Decay Capabilities.</title>
        <authorList>
            <person name="Nagy L.G."/>
            <person name="Riley R."/>
            <person name="Tritt A."/>
            <person name="Adam C."/>
            <person name="Daum C."/>
            <person name="Floudas D."/>
            <person name="Sun H."/>
            <person name="Yadav J.S."/>
            <person name="Pangilinan J."/>
            <person name="Larsson K.H."/>
            <person name="Matsuura K."/>
            <person name="Barry K."/>
            <person name="Labutti K."/>
            <person name="Kuo R."/>
            <person name="Ohm R.A."/>
            <person name="Bhattacharya S.S."/>
            <person name="Shirouzu T."/>
            <person name="Yoshinaga Y."/>
            <person name="Martin F.M."/>
            <person name="Grigoriev I.V."/>
            <person name="Hibbett D.S."/>
        </authorList>
    </citation>
    <scope>NUCLEOTIDE SEQUENCE [LARGE SCALE GENOMIC DNA]</scope>
    <source>
        <strain evidence="1 2">HHB10207 ss-3</strain>
    </source>
</reference>
<dbReference type="Pfam" id="PF18758">
    <property type="entry name" value="KDZ"/>
    <property type="match status" value="1"/>
</dbReference>
<feature type="non-terminal residue" evidence="1">
    <location>
        <position position="288"/>
    </location>
</feature>
<evidence type="ECO:0000313" key="1">
    <source>
        <dbReference type="EMBL" id="KZT31569.1"/>
    </source>
</evidence>